<sequence length="212" mass="23499">MNPVARGGAWGSAALRRAVDVVVASLGLLVLAPLLAATAVAIRVRMGRGILFRQRRLGLAGRPFVLLKFRTMHHPAPGREGPEFDEFRLGRLGRLLRASSIDELPSLWNLLRGDVTLVGPRPLPVHYWPRYRGDEYRRFEVKPGITGLAQVHGRNLVDWPERLALDVRYVEERSLTGDLRILARTVPMVLTGSGVSNGQVVTMHALPKDRPG</sequence>
<evidence type="ECO:0000259" key="2">
    <source>
        <dbReference type="Pfam" id="PF02397"/>
    </source>
</evidence>
<evidence type="ECO:0000313" key="3">
    <source>
        <dbReference type="EMBL" id="CAB4543859.1"/>
    </source>
</evidence>
<keyword evidence="1" id="KW-0812">Transmembrane</keyword>
<accession>A0A6J6C008</accession>
<name>A0A6J6C008_9ZZZZ</name>
<reference evidence="3" key="1">
    <citation type="submission" date="2020-05" db="EMBL/GenBank/DDBJ databases">
        <authorList>
            <person name="Chiriac C."/>
            <person name="Salcher M."/>
            <person name="Ghai R."/>
            <person name="Kavagutti S V."/>
        </authorList>
    </citation>
    <scope>NUCLEOTIDE SEQUENCE</scope>
</reference>
<dbReference type="AlphaFoldDB" id="A0A6J6C008"/>
<dbReference type="PANTHER" id="PTHR30576">
    <property type="entry name" value="COLANIC BIOSYNTHESIS UDP-GLUCOSE LIPID CARRIER TRANSFERASE"/>
    <property type="match status" value="1"/>
</dbReference>
<evidence type="ECO:0000256" key="1">
    <source>
        <dbReference type="SAM" id="Phobius"/>
    </source>
</evidence>
<feature type="domain" description="Bacterial sugar transferase" evidence="2">
    <location>
        <begin position="16"/>
        <end position="190"/>
    </location>
</feature>
<dbReference type="InterPro" id="IPR003362">
    <property type="entry name" value="Bact_transf"/>
</dbReference>
<keyword evidence="1" id="KW-0472">Membrane</keyword>
<proteinExistence type="predicted"/>
<dbReference type="EMBL" id="CAEZSR010000010">
    <property type="protein sequence ID" value="CAB4543859.1"/>
    <property type="molecule type" value="Genomic_DNA"/>
</dbReference>
<dbReference type="Pfam" id="PF02397">
    <property type="entry name" value="Bac_transf"/>
    <property type="match status" value="1"/>
</dbReference>
<protein>
    <submittedName>
        <fullName evidence="3">Unannotated protein</fullName>
    </submittedName>
</protein>
<feature type="transmembrane region" description="Helical" evidence="1">
    <location>
        <begin position="22"/>
        <end position="46"/>
    </location>
</feature>
<gene>
    <name evidence="3" type="ORF">UFOPK1493_00503</name>
</gene>
<dbReference type="PANTHER" id="PTHR30576:SF8">
    <property type="entry name" value="UNDECAPRENYL-PHOSPHATE GALACTOSE PHOSPHOTRANSFERASE"/>
    <property type="match status" value="1"/>
</dbReference>
<keyword evidence="1" id="KW-1133">Transmembrane helix</keyword>
<organism evidence="3">
    <name type="scientific">freshwater metagenome</name>
    <dbReference type="NCBI Taxonomy" id="449393"/>
    <lineage>
        <taxon>unclassified sequences</taxon>
        <taxon>metagenomes</taxon>
        <taxon>ecological metagenomes</taxon>
    </lineage>
</organism>
<dbReference type="GO" id="GO:0016780">
    <property type="term" value="F:phosphotransferase activity, for other substituted phosphate groups"/>
    <property type="evidence" value="ECO:0007669"/>
    <property type="project" value="TreeGrafter"/>
</dbReference>